<gene>
    <name evidence="2" type="ORF">PCOR1329_LOCUS4464</name>
</gene>
<feature type="non-terminal residue" evidence="2">
    <location>
        <position position="1"/>
    </location>
</feature>
<keyword evidence="3" id="KW-1185">Reference proteome</keyword>
<comment type="caution">
    <text evidence="2">The sequence shown here is derived from an EMBL/GenBank/DDBJ whole genome shotgun (WGS) entry which is preliminary data.</text>
</comment>
<proteinExistence type="predicted"/>
<name>A0ABN9PRT3_9DINO</name>
<evidence type="ECO:0000313" key="2">
    <source>
        <dbReference type="EMBL" id="CAK0794489.1"/>
    </source>
</evidence>
<feature type="region of interest" description="Disordered" evidence="1">
    <location>
        <begin position="16"/>
        <end position="65"/>
    </location>
</feature>
<sequence length="65" mass="6957">VRGARDVRHALQVRPGVGHLLPGAPHVRADVQRASAPAAKRPKRLLQQHPQGRNGPSGPVRHAAE</sequence>
<reference evidence="2" key="1">
    <citation type="submission" date="2023-10" db="EMBL/GenBank/DDBJ databases">
        <authorList>
            <person name="Chen Y."/>
            <person name="Shah S."/>
            <person name="Dougan E. K."/>
            <person name="Thang M."/>
            <person name="Chan C."/>
        </authorList>
    </citation>
    <scope>NUCLEOTIDE SEQUENCE [LARGE SCALE GENOMIC DNA]</scope>
</reference>
<feature type="non-terminal residue" evidence="2">
    <location>
        <position position="65"/>
    </location>
</feature>
<organism evidence="2 3">
    <name type="scientific">Prorocentrum cordatum</name>
    <dbReference type="NCBI Taxonomy" id="2364126"/>
    <lineage>
        <taxon>Eukaryota</taxon>
        <taxon>Sar</taxon>
        <taxon>Alveolata</taxon>
        <taxon>Dinophyceae</taxon>
        <taxon>Prorocentrales</taxon>
        <taxon>Prorocentraceae</taxon>
        <taxon>Prorocentrum</taxon>
    </lineage>
</organism>
<dbReference type="EMBL" id="CAUYUJ010001151">
    <property type="protein sequence ID" value="CAK0794489.1"/>
    <property type="molecule type" value="Genomic_DNA"/>
</dbReference>
<evidence type="ECO:0000256" key="1">
    <source>
        <dbReference type="SAM" id="MobiDB-lite"/>
    </source>
</evidence>
<evidence type="ECO:0000313" key="3">
    <source>
        <dbReference type="Proteomes" id="UP001189429"/>
    </source>
</evidence>
<dbReference type="Proteomes" id="UP001189429">
    <property type="component" value="Unassembled WGS sequence"/>
</dbReference>
<protein>
    <submittedName>
        <fullName evidence="2">Uncharacterized protein</fullName>
    </submittedName>
</protein>
<accession>A0ABN9PRT3</accession>